<dbReference type="EMBL" id="VWXX01000007">
    <property type="protein sequence ID" value="KAA6185788.1"/>
    <property type="molecule type" value="Genomic_DNA"/>
</dbReference>
<protein>
    <submittedName>
        <fullName evidence="2">Uncharacterized protein</fullName>
    </submittedName>
</protein>
<evidence type="ECO:0000313" key="3">
    <source>
        <dbReference type="Proteomes" id="UP000322981"/>
    </source>
</evidence>
<gene>
    <name evidence="2" type="ORF">F2Q65_07240</name>
</gene>
<dbReference type="RefSeq" id="WP_170265584.1">
    <property type="nucleotide sequence ID" value="NZ_JBFUOH010000048.1"/>
</dbReference>
<dbReference type="AlphaFoldDB" id="A0A5M8FLR3"/>
<organism evidence="2 3">
    <name type="scientific">Thiohalocapsa marina</name>
    <dbReference type="NCBI Taxonomy" id="424902"/>
    <lineage>
        <taxon>Bacteria</taxon>
        <taxon>Pseudomonadati</taxon>
        <taxon>Pseudomonadota</taxon>
        <taxon>Gammaproteobacteria</taxon>
        <taxon>Chromatiales</taxon>
        <taxon>Chromatiaceae</taxon>
        <taxon>Thiohalocapsa</taxon>
    </lineage>
</organism>
<proteinExistence type="predicted"/>
<sequence length="134" mass="15852">MTWTSALHGRARAILLFLLIGLVTDPALAQTRREATGWLQLEQDQTAYRERIAPLDLRQRRQLDAVERQQRLEQRALQQRQARERRLPRPDPGPTLDAPRQIPPGDHRADWRRASERLRLQQEIRRSQLPFGRR</sequence>
<feature type="region of interest" description="Disordered" evidence="1">
    <location>
        <begin position="70"/>
        <end position="114"/>
    </location>
</feature>
<feature type="compositionally biased region" description="Basic and acidic residues" evidence="1">
    <location>
        <begin position="105"/>
        <end position="114"/>
    </location>
</feature>
<reference evidence="2 3" key="1">
    <citation type="submission" date="2019-09" db="EMBL/GenBank/DDBJ databases">
        <title>Whole-genome sequence of the purple sulfur bacterium Thiohalocapsa marina DSM 19078.</title>
        <authorList>
            <person name="Kyndt J.A."/>
            <person name="Meyer T.E."/>
        </authorList>
    </citation>
    <scope>NUCLEOTIDE SEQUENCE [LARGE SCALE GENOMIC DNA]</scope>
    <source>
        <strain evidence="2 3">DSM 19078</strain>
    </source>
</reference>
<evidence type="ECO:0000256" key="1">
    <source>
        <dbReference type="SAM" id="MobiDB-lite"/>
    </source>
</evidence>
<evidence type="ECO:0000313" key="2">
    <source>
        <dbReference type="EMBL" id="KAA6185788.1"/>
    </source>
</evidence>
<name>A0A5M8FLR3_9GAMM</name>
<accession>A0A5M8FLR3</accession>
<dbReference type="Proteomes" id="UP000322981">
    <property type="component" value="Unassembled WGS sequence"/>
</dbReference>
<keyword evidence="3" id="KW-1185">Reference proteome</keyword>
<comment type="caution">
    <text evidence="2">The sequence shown here is derived from an EMBL/GenBank/DDBJ whole genome shotgun (WGS) entry which is preliminary data.</text>
</comment>